<feature type="binding site" description="axial binding residue" evidence="9">
    <location>
        <position position="47"/>
    </location>
    <ligand>
        <name>heme</name>
        <dbReference type="ChEBI" id="CHEBI:30413"/>
    </ligand>
    <ligandPart>
        <name>Fe</name>
        <dbReference type="ChEBI" id="CHEBI:18248"/>
    </ligandPart>
</feature>
<feature type="disulfide bond" evidence="9">
    <location>
        <begin position="43"/>
        <end position="50"/>
    </location>
</feature>
<dbReference type="SMART" id="SM00747">
    <property type="entry name" value="CFEM"/>
    <property type="match status" value="1"/>
</dbReference>
<dbReference type="InterPro" id="IPR008427">
    <property type="entry name" value="Extracellular_membr_CFEM_dom"/>
</dbReference>
<comment type="similarity">
    <text evidence="3">Belongs to the RBT5 family.</text>
</comment>
<dbReference type="AlphaFoldDB" id="A0A9P9EUS7"/>
<keyword evidence="8" id="KW-0449">Lipoprotein</keyword>
<feature type="region of interest" description="Disordered" evidence="10">
    <location>
        <begin position="256"/>
        <end position="351"/>
    </location>
</feature>
<evidence type="ECO:0000313" key="14">
    <source>
        <dbReference type="EMBL" id="KAH7145506.1"/>
    </source>
</evidence>
<feature type="domain" description="CFEM" evidence="13">
    <location>
        <begin position="1"/>
        <end position="112"/>
    </location>
</feature>
<dbReference type="GO" id="GO:0098552">
    <property type="term" value="C:side of membrane"/>
    <property type="evidence" value="ECO:0007669"/>
    <property type="project" value="UniProtKB-KW"/>
</dbReference>
<gene>
    <name evidence="14" type="ORF">B0J13DRAFT_665906</name>
</gene>
<feature type="compositionally biased region" description="Pro residues" evidence="10">
    <location>
        <begin position="258"/>
        <end position="273"/>
    </location>
</feature>
<evidence type="ECO:0000256" key="5">
    <source>
        <dbReference type="ARBA" id="ARBA00022622"/>
    </source>
</evidence>
<comment type="subcellular location">
    <subcellularLocation>
        <location evidence="1">Membrane</location>
        <topology evidence="1">Lipid-anchor</topology>
        <topology evidence="1">GPI-anchor</topology>
    </subcellularLocation>
    <subcellularLocation>
        <location evidence="2">Secreted</location>
    </subcellularLocation>
</comment>
<feature type="compositionally biased region" description="Basic and acidic residues" evidence="10">
    <location>
        <begin position="313"/>
        <end position="329"/>
    </location>
</feature>
<dbReference type="EMBL" id="JAGMUU010000009">
    <property type="protein sequence ID" value="KAH7145506.1"/>
    <property type="molecule type" value="Genomic_DNA"/>
</dbReference>
<evidence type="ECO:0000256" key="11">
    <source>
        <dbReference type="SAM" id="Phobius"/>
    </source>
</evidence>
<name>A0A9P9EUS7_9HYPO</name>
<dbReference type="OrthoDB" id="3065412at2759"/>
<comment type="caution">
    <text evidence="14">The sequence shown here is derived from an EMBL/GenBank/DDBJ whole genome shotgun (WGS) entry which is preliminary data.</text>
</comment>
<organism evidence="14 15">
    <name type="scientific">Dactylonectria estremocensis</name>
    <dbReference type="NCBI Taxonomy" id="1079267"/>
    <lineage>
        <taxon>Eukaryota</taxon>
        <taxon>Fungi</taxon>
        <taxon>Dikarya</taxon>
        <taxon>Ascomycota</taxon>
        <taxon>Pezizomycotina</taxon>
        <taxon>Sordariomycetes</taxon>
        <taxon>Hypocreomycetidae</taxon>
        <taxon>Hypocreales</taxon>
        <taxon>Nectriaceae</taxon>
        <taxon>Dactylonectria</taxon>
    </lineage>
</organism>
<feature type="compositionally biased region" description="Basic and acidic residues" evidence="10">
    <location>
        <begin position="340"/>
        <end position="351"/>
    </location>
</feature>
<dbReference type="PROSITE" id="PS52012">
    <property type="entry name" value="CFEM"/>
    <property type="match status" value="1"/>
</dbReference>
<feature type="transmembrane region" description="Helical" evidence="11">
    <location>
        <begin position="209"/>
        <end position="234"/>
    </location>
</feature>
<evidence type="ECO:0000256" key="2">
    <source>
        <dbReference type="ARBA" id="ARBA00004613"/>
    </source>
</evidence>
<accession>A0A9P9EUS7</accession>
<keyword evidence="9" id="KW-0408">Iron</keyword>
<evidence type="ECO:0000256" key="9">
    <source>
        <dbReference type="PROSITE-ProRule" id="PRU01356"/>
    </source>
</evidence>
<dbReference type="GO" id="GO:0046872">
    <property type="term" value="F:metal ion binding"/>
    <property type="evidence" value="ECO:0007669"/>
    <property type="project" value="UniProtKB-UniRule"/>
</dbReference>
<dbReference type="Proteomes" id="UP000717696">
    <property type="component" value="Unassembled WGS sequence"/>
</dbReference>
<evidence type="ECO:0000256" key="7">
    <source>
        <dbReference type="ARBA" id="ARBA00023157"/>
    </source>
</evidence>
<feature type="disulfide bond" evidence="9">
    <location>
        <begin position="52"/>
        <end position="85"/>
    </location>
</feature>
<protein>
    <recommendedName>
        <fullName evidence="13">CFEM domain-containing protein</fullName>
    </recommendedName>
</protein>
<keyword evidence="5" id="KW-0336">GPI-anchor</keyword>
<keyword evidence="15" id="KW-1185">Reference proteome</keyword>
<evidence type="ECO:0000256" key="6">
    <source>
        <dbReference type="ARBA" id="ARBA00022729"/>
    </source>
</evidence>
<keyword evidence="4" id="KW-0964">Secreted</keyword>
<evidence type="ECO:0000256" key="12">
    <source>
        <dbReference type="SAM" id="SignalP"/>
    </source>
</evidence>
<keyword evidence="11" id="KW-1133">Transmembrane helix</keyword>
<evidence type="ECO:0000313" key="15">
    <source>
        <dbReference type="Proteomes" id="UP000717696"/>
    </source>
</evidence>
<keyword evidence="5" id="KW-0325">Glycoprotein</keyword>
<proteinExistence type="inferred from homology"/>
<sequence>MKLRAKLGVVLTIARFVEPQTLPSCAFSCVFNIDIFSSDSTVCDSSDYACQCTDEEYLGNSLCCLYEQCSNSAREDAEEYWVTFCGYLGHTVPSGILCSAVASSSADTLSTEPSRPNLSTVTAESTTVDGSISTVDTTTADVTTTDTTTTHGSIATAESTTVDGSTTTAESATAYNSGSETTANSVFATSSLPTSDRSNPGTTKSNDALILKLGLGLGIGFGVILLSIAFYLLYRQGKNSKQPEPRNNQELQILSSQAPPPQEHPHPYYPPTSHPTHGYQAPGPPPQVQSLQKQSDPYQYEHRGGAGNTGGNKNEHEVLGDMPPLRHELPSNSSQPHSEPPPDSRPHNELP</sequence>
<keyword evidence="9" id="KW-0349">Heme</keyword>
<evidence type="ECO:0000256" key="3">
    <source>
        <dbReference type="ARBA" id="ARBA00010031"/>
    </source>
</evidence>
<feature type="chain" id="PRO_5040130193" description="CFEM domain-containing protein" evidence="12">
    <location>
        <begin position="20"/>
        <end position="351"/>
    </location>
</feature>
<dbReference type="GO" id="GO:0005576">
    <property type="term" value="C:extracellular region"/>
    <property type="evidence" value="ECO:0007669"/>
    <property type="project" value="UniProtKB-SubCell"/>
</dbReference>
<evidence type="ECO:0000259" key="13">
    <source>
        <dbReference type="PROSITE" id="PS52012"/>
    </source>
</evidence>
<keyword evidence="11" id="KW-0472">Membrane</keyword>
<feature type="signal peptide" evidence="12">
    <location>
        <begin position="1"/>
        <end position="19"/>
    </location>
</feature>
<keyword evidence="9" id="KW-0479">Metal-binding</keyword>
<evidence type="ECO:0000256" key="8">
    <source>
        <dbReference type="ARBA" id="ARBA00023288"/>
    </source>
</evidence>
<comment type="caution">
    <text evidence="9">Lacks conserved residue(s) required for the propagation of feature annotation.</text>
</comment>
<evidence type="ECO:0000256" key="1">
    <source>
        <dbReference type="ARBA" id="ARBA00004589"/>
    </source>
</evidence>
<evidence type="ECO:0000256" key="4">
    <source>
        <dbReference type="ARBA" id="ARBA00022525"/>
    </source>
</evidence>
<dbReference type="Pfam" id="PF05730">
    <property type="entry name" value="CFEM"/>
    <property type="match status" value="1"/>
</dbReference>
<reference evidence="14" key="1">
    <citation type="journal article" date="2021" name="Nat. Commun.">
        <title>Genetic determinants of endophytism in the Arabidopsis root mycobiome.</title>
        <authorList>
            <person name="Mesny F."/>
            <person name="Miyauchi S."/>
            <person name="Thiergart T."/>
            <person name="Pickel B."/>
            <person name="Atanasova L."/>
            <person name="Karlsson M."/>
            <person name="Huettel B."/>
            <person name="Barry K.W."/>
            <person name="Haridas S."/>
            <person name="Chen C."/>
            <person name="Bauer D."/>
            <person name="Andreopoulos W."/>
            <person name="Pangilinan J."/>
            <person name="LaButti K."/>
            <person name="Riley R."/>
            <person name="Lipzen A."/>
            <person name="Clum A."/>
            <person name="Drula E."/>
            <person name="Henrissat B."/>
            <person name="Kohler A."/>
            <person name="Grigoriev I.V."/>
            <person name="Martin F.M."/>
            <person name="Hacquard S."/>
        </authorList>
    </citation>
    <scope>NUCLEOTIDE SEQUENCE</scope>
    <source>
        <strain evidence="14">MPI-CAGE-AT-0021</strain>
    </source>
</reference>
<keyword evidence="7 9" id="KW-1015">Disulfide bond</keyword>
<evidence type="ECO:0000256" key="10">
    <source>
        <dbReference type="SAM" id="MobiDB-lite"/>
    </source>
</evidence>
<feature type="compositionally biased region" description="Polar residues" evidence="10">
    <location>
        <begin position="288"/>
        <end position="297"/>
    </location>
</feature>
<keyword evidence="11" id="KW-0812">Transmembrane</keyword>
<keyword evidence="6 12" id="KW-0732">Signal</keyword>